<reference evidence="2 3" key="1">
    <citation type="journal article" date="2021" name="MBio">
        <title>A New Model Trypanosomatid, Novymonas esmeraldas: Genomic Perception of Its 'Candidatus Pandoraea novymonadis' Endosymbiont.</title>
        <authorList>
            <person name="Zakharova A."/>
            <person name="Saura A."/>
            <person name="Butenko A."/>
            <person name="Podesvova L."/>
            <person name="Warmusova S."/>
            <person name="Kostygov A.Y."/>
            <person name="Nenarokova A."/>
            <person name="Lukes J."/>
            <person name="Opperdoes F.R."/>
            <person name="Yurchenko V."/>
        </authorList>
    </citation>
    <scope>NUCLEOTIDE SEQUENCE [LARGE SCALE GENOMIC DNA]</scope>
    <source>
        <strain evidence="2 3">E262AT.01</strain>
    </source>
</reference>
<keyword evidence="3" id="KW-1185">Reference proteome</keyword>
<dbReference type="SUPFAM" id="SSF50182">
    <property type="entry name" value="Sm-like ribonucleoproteins"/>
    <property type="match status" value="1"/>
</dbReference>
<proteinExistence type="predicted"/>
<dbReference type="Proteomes" id="UP001430356">
    <property type="component" value="Unassembled WGS sequence"/>
</dbReference>
<dbReference type="EMBL" id="JAECZO010000045">
    <property type="protein sequence ID" value="KAK7194964.1"/>
    <property type="molecule type" value="Genomic_DNA"/>
</dbReference>
<dbReference type="AlphaFoldDB" id="A0AAW0EMS8"/>
<name>A0AAW0EMS8_9TRYP</name>
<dbReference type="Gene3D" id="2.30.30.100">
    <property type="match status" value="1"/>
</dbReference>
<evidence type="ECO:0000259" key="1">
    <source>
        <dbReference type="Pfam" id="PF01423"/>
    </source>
</evidence>
<dbReference type="InterPro" id="IPR001163">
    <property type="entry name" value="Sm_dom_euk/arc"/>
</dbReference>
<organism evidence="2 3">
    <name type="scientific">Novymonas esmeraldas</name>
    <dbReference type="NCBI Taxonomy" id="1808958"/>
    <lineage>
        <taxon>Eukaryota</taxon>
        <taxon>Discoba</taxon>
        <taxon>Euglenozoa</taxon>
        <taxon>Kinetoplastea</taxon>
        <taxon>Metakinetoplastina</taxon>
        <taxon>Trypanosomatida</taxon>
        <taxon>Trypanosomatidae</taxon>
        <taxon>Novymonas</taxon>
    </lineage>
</organism>
<accession>A0AAW0EMS8</accession>
<feature type="domain" description="Sm" evidence="1">
    <location>
        <begin position="20"/>
        <end position="74"/>
    </location>
</feature>
<dbReference type="Pfam" id="PF01423">
    <property type="entry name" value="LSM"/>
    <property type="match status" value="1"/>
</dbReference>
<protein>
    <recommendedName>
        <fullName evidence="1">Sm domain-containing protein</fullName>
    </recommendedName>
</protein>
<comment type="caution">
    <text evidence="2">The sequence shown here is derived from an EMBL/GenBank/DDBJ whole genome shotgun (WGS) entry which is preliminary data.</text>
</comment>
<gene>
    <name evidence="2" type="ORF">NESM_000418900</name>
</gene>
<sequence>MTTAVAAAAAASNGHVAEEHSFLNRELRVELVDGRVIVGTLIAYEGSGDLLLQSTVEQRVFKDGEVTLRGLNLLAIPFKHVKGLHRRVPGLEPIAIHSGAVDAETPAPTAA</sequence>
<dbReference type="InterPro" id="IPR010920">
    <property type="entry name" value="LSM_dom_sf"/>
</dbReference>
<evidence type="ECO:0000313" key="2">
    <source>
        <dbReference type="EMBL" id="KAK7194964.1"/>
    </source>
</evidence>
<evidence type="ECO:0000313" key="3">
    <source>
        <dbReference type="Proteomes" id="UP001430356"/>
    </source>
</evidence>